<dbReference type="STRING" id="1802129.A3J04_03855"/>
<dbReference type="AlphaFoldDB" id="A0A1G2GYS3"/>
<sequence>MNAETKNCQNCKQNFVIEPEDFEFYAKIKVPPPTFCPSCRFQRRLSFLNVFSLYKRPCDLCKKDFVAMYAADSLYTVYCPKCWWSDGWDPYKYGRDYDFSRPFFEQFKELWRDVPLLGASLDLESTNSPYNNHAGHLKNTYLLFHADYTEDSAYGFYHVQNKSVFDCSSLMLCENCYDCKNAFKDNRCIGFDNSIESLDSVFLRDSRNCQHCFASANLRNKKYVFFNEQLTREEYFKRIGALDIGSYKVYQEVKARVRKHWKKYPPRPQYVDYSINSTGNYIFNSKNCKECYEVNEAEDSKYLALCGKGPNRDSYDVSSWGYNMSLCYEGCNVGENVSGVRFSEESGINLFDAEYCKLSMGGSHHFGCVSIKKGEYVIFNKKYSEKDFYEFRQRIVAHMQKMPYRDVSGIEYKYGEFFPLELSSFAYNETLARYFFPLSKEEALSKRYRWRDHEIPEQEITKSTDDVPDHIKDAPDSIVEEVIGCKTCGRGFRIIPMELAFLRRLNVPIPRECPFCRIDEKVQKWVKQLRLVSRTCDKCAIDFKTSFIKEDAPIIYCIKCYNAEVA</sequence>
<accession>A0A1G2GYS3</accession>
<dbReference type="Proteomes" id="UP000177954">
    <property type="component" value="Unassembled WGS sequence"/>
</dbReference>
<protein>
    <submittedName>
        <fullName evidence="1">Uncharacterized protein</fullName>
    </submittedName>
</protein>
<gene>
    <name evidence="1" type="ORF">A3J04_03855</name>
</gene>
<organism evidence="1 2">
    <name type="scientific">Candidatus Ryanbacteria bacterium RIFCSPLOWO2_02_FULL_47_14</name>
    <dbReference type="NCBI Taxonomy" id="1802129"/>
    <lineage>
        <taxon>Bacteria</taxon>
        <taxon>Candidatus Ryaniibacteriota</taxon>
    </lineage>
</organism>
<name>A0A1G2GYS3_9BACT</name>
<proteinExistence type="predicted"/>
<evidence type="ECO:0000313" key="2">
    <source>
        <dbReference type="Proteomes" id="UP000177954"/>
    </source>
</evidence>
<evidence type="ECO:0000313" key="1">
    <source>
        <dbReference type="EMBL" id="OGZ55343.1"/>
    </source>
</evidence>
<reference evidence="1 2" key="1">
    <citation type="journal article" date="2016" name="Nat. Commun.">
        <title>Thousands of microbial genomes shed light on interconnected biogeochemical processes in an aquifer system.</title>
        <authorList>
            <person name="Anantharaman K."/>
            <person name="Brown C.T."/>
            <person name="Hug L.A."/>
            <person name="Sharon I."/>
            <person name="Castelle C.J."/>
            <person name="Probst A.J."/>
            <person name="Thomas B.C."/>
            <person name="Singh A."/>
            <person name="Wilkins M.J."/>
            <person name="Karaoz U."/>
            <person name="Brodie E.L."/>
            <person name="Williams K.H."/>
            <person name="Hubbard S.S."/>
            <person name="Banfield J.F."/>
        </authorList>
    </citation>
    <scope>NUCLEOTIDE SEQUENCE [LARGE SCALE GENOMIC DNA]</scope>
</reference>
<dbReference type="EMBL" id="MHNZ01000034">
    <property type="protein sequence ID" value="OGZ55343.1"/>
    <property type="molecule type" value="Genomic_DNA"/>
</dbReference>
<comment type="caution">
    <text evidence="1">The sequence shown here is derived from an EMBL/GenBank/DDBJ whole genome shotgun (WGS) entry which is preliminary data.</text>
</comment>